<protein>
    <submittedName>
        <fullName evidence="1">Uncharacterized protein</fullName>
    </submittedName>
</protein>
<reference evidence="1" key="2">
    <citation type="journal article" date="2015" name="Data Brief">
        <title>Shoot transcriptome of the giant reed, Arundo donax.</title>
        <authorList>
            <person name="Barrero R.A."/>
            <person name="Guerrero F.D."/>
            <person name="Moolhuijzen P."/>
            <person name="Goolsby J.A."/>
            <person name="Tidwell J."/>
            <person name="Bellgard S.E."/>
            <person name="Bellgard M.I."/>
        </authorList>
    </citation>
    <scope>NUCLEOTIDE SEQUENCE</scope>
    <source>
        <tissue evidence="1">Shoot tissue taken approximately 20 cm above the soil surface</tissue>
    </source>
</reference>
<name>A0A0A9AE24_ARUDO</name>
<reference evidence="1" key="1">
    <citation type="submission" date="2014-09" db="EMBL/GenBank/DDBJ databases">
        <authorList>
            <person name="Magalhaes I.L.F."/>
            <person name="Oliveira U."/>
            <person name="Santos F.R."/>
            <person name="Vidigal T.H.D.A."/>
            <person name="Brescovit A.D."/>
            <person name="Santos A.J."/>
        </authorList>
    </citation>
    <scope>NUCLEOTIDE SEQUENCE</scope>
    <source>
        <tissue evidence="1">Shoot tissue taken approximately 20 cm above the soil surface</tissue>
    </source>
</reference>
<accession>A0A0A9AE24</accession>
<proteinExistence type="predicted"/>
<dbReference type="AlphaFoldDB" id="A0A0A9AE24"/>
<sequence length="38" mass="3851">MLLPTLSRGISCCRLPGTAVGSAVHANRTSLGCSHAVL</sequence>
<dbReference type="EMBL" id="GBRH01250690">
    <property type="protein sequence ID" value="JAD47205.1"/>
    <property type="molecule type" value="Transcribed_RNA"/>
</dbReference>
<organism evidence="1">
    <name type="scientific">Arundo donax</name>
    <name type="common">Giant reed</name>
    <name type="synonym">Donax arundinaceus</name>
    <dbReference type="NCBI Taxonomy" id="35708"/>
    <lineage>
        <taxon>Eukaryota</taxon>
        <taxon>Viridiplantae</taxon>
        <taxon>Streptophyta</taxon>
        <taxon>Embryophyta</taxon>
        <taxon>Tracheophyta</taxon>
        <taxon>Spermatophyta</taxon>
        <taxon>Magnoliopsida</taxon>
        <taxon>Liliopsida</taxon>
        <taxon>Poales</taxon>
        <taxon>Poaceae</taxon>
        <taxon>PACMAD clade</taxon>
        <taxon>Arundinoideae</taxon>
        <taxon>Arundineae</taxon>
        <taxon>Arundo</taxon>
    </lineage>
</organism>
<evidence type="ECO:0000313" key="1">
    <source>
        <dbReference type="EMBL" id="JAD47205.1"/>
    </source>
</evidence>